<feature type="binding site" evidence="6">
    <location>
        <position position="65"/>
    </location>
    <ligand>
        <name>Zn(2+)</name>
        <dbReference type="ChEBI" id="CHEBI:29105"/>
        <label>1</label>
    </ligand>
</feature>
<proteinExistence type="inferred from homology"/>
<feature type="binding site" evidence="6">
    <location>
        <begin position="65"/>
        <end position="67"/>
    </location>
    <ligand>
        <name>substrate</name>
    </ligand>
</feature>
<comment type="pathway">
    <text evidence="6">Pyrimidine metabolism; UMP biosynthesis via de novo pathway; (S)-dihydroorotate from bicarbonate: step 3/3.</text>
</comment>
<dbReference type="InterPro" id="IPR004722">
    <property type="entry name" value="DHOase"/>
</dbReference>
<comment type="cofactor">
    <cofactor evidence="6">
        <name>Zn(2+)</name>
        <dbReference type="ChEBI" id="CHEBI:29105"/>
    </cofactor>
    <text evidence="6">Binds 2 Zn(2+) ions per subunit.</text>
</comment>
<evidence type="ECO:0000256" key="1">
    <source>
        <dbReference type="ARBA" id="ARBA00002368"/>
    </source>
</evidence>
<keyword evidence="3 6" id="KW-0479">Metal-binding</keyword>
<evidence type="ECO:0000313" key="8">
    <source>
        <dbReference type="EMBL" id="OGG05773.1"/>
    </source>
</evidence>
<dbReference type="GO" id="GO:0004151">
    <property type="term" value="F:dihydroorotase activity"/>
    <property type="evidence" value="ECO:0007669"/>
    <property type="project" value="UniProtKB-UniRule"/>
</dbReference>
<feature type="binding site" evidence="6">
    <location>
        <position position="155"/>
    </location>
    <ligand>
        <name>Zn(2+)</name>
        <dbReference type="ChEBI" id="CHEBI:29105"/>
        <label>1</label>
    </ligand>
</feature>
<comment type="function">
    <text evidence="1 6">Catalyzes the reversible cyclization of carbamoyl aspartate to dihydroorotate.</text>
</comment>
<feature type="binding site" evidence="6">
    <location>
        <position position="155"/>
    </location>
    <ligand>
        <name>Zn(2+)</name>
        <dbReference type="ChEBI" id="CHEBI:29105"/>
        <label>2</label>
    </ligand>
</feature>
<dbReference type="Gene3D" id="3.20.20.140">
    <property type="entry name" value="Metal-dependent hydrolases"/>
    <property type="match status" value="1"/>
</dbReference>
<keyword evidence="4 6" id="KW-0378">Hydrolase</keyword>
<dbReference type="GO" id="GO:0006145">
    <property type="term" value="P:purine nucleobase catabolic process"/>
    <property type="evidence" value="ECO:0007669"/>
    <property type="project" value="TreeGrafter"/>
</dbReference>
<keyword evidence="5 6" id="KW-0665">Pyrimidine biosynthesis</keyword>
<organism evidence="8 9">
    <name type="scientific">Candidatus Glassbacteria bacterium RIFCSPLOWO2_12_FULL_58_11</name>
    <dbReference type="NCBI Taxonomy" id="1817867"/>
    <lineage>
        <taxon>Bacteria</taxon>
        <taxon>Candidatus Glassiibacteriota</taxon>
    </lineage>
</organism>
<accession>A0A1F5Z093</accession>
<dbReference type="PANTHER" id="PTHR43668:SF2">
    <property type="entry name" value="ALLANTOINASE"/>
    <property type="match status" value="1"/>
</dbReference>
<dbReference type="InterPro" id="IPR011059">
    <property type="entry name" value="Metal-dep_hydrolase_composite"/>
</dbReference>
<feature type="binding site" evidence="6">
    <location>
        <position position="308"/>
    </location>
    <ligand>
        <name>Zn(2+)</name>
        <dbReference type="ChEBI" id="CHEBI:29105"/>
        <label>1</label>
    </ligand>
</feature>
<sequence>MERLLIRGGRLLDPKNKVDGQFDLLIENGKVAQVGRNLPDGGGGARILEAKGKTVVPGLIDMHVHLREPGRPDEETVESGCRAAVAGGFTALGVMPNTDPVTDNQAAIGYIIREAIRAGNSRVYPVGAITKGIKGESLAEMGAMLDAGAVAFTDDGHCVASAEVMRKALTYSLIFGVPMIQHCEDPTLVGDGVMNEGLMSARLGLAGIPAESEEIIVYRDCALARLTGARLHIAHISGRRSVEVVRRFKEEGVKVTAEATPHHFTLTEEEVEGYNTNAKMAPPLRSRADLEALRQGLADGTIDCIASDHAPHHYDEKETAFADAPNGVIGLETSFPVSYTELVLGGVLDLNTLITRMSVTPAAILKLPGGSLGQGDQADVTVLDLDTDWEIDKSKFNSKSRNTPFHGRKVRGRAVATIVGGRQVWKL</sequence>
<dbReference type="SUPFAM" id="SSF51556">
    <property type="entry name" value="Metallo-dependent hydrolases"/>
    <property type="match status" value="1"/>
</dbReference>
<feature type="binding site" evidence="6">
    <location>
        <position position="63"/>
    </location>
    <ligand>
        <name>Zn(2+)</name>
        <dbReference type="ChEBI" id="CHEBI:29105"/>
        <label>1</label>
    </ligand>
</feature>
<dbReference type="InterPro" id="IPR032466">
    <property type="entry name" value="Metal_Hydrolase"/>
</dbReference>
<dbReference type="PROSITE" id="PS00483">
    <property type="entry name" value="DIHYDROOROTASE_2"/>
    <property type="match status" value="1"/>
</dbReference>
<dbReference type="Proteomes" id="UP000179129">
    <property type="component" value="Unassembled WGS sequence"/>
</dbReference>
<dbReference type="SUPFAM" id="SSF51338">
    <property type="entry name" value="Composite domain of metallo-dependent hydrolases"/>
    <property type="match status" value="1"/>
</dbReference>
<dbReference type="GO" id="GO:0044205">
    <property type="term" value="P:'de novo' UMP biosynthetic process"/>
    <property type="evidence" value="ECO:0007669"/>
    <property type="project" value="UniProtKB-UniRule"/>
</dbReference>
<evidence type="ECO:0000256" key="5">
    <source>
        <dbReference type="ARBA" id="ARBA00022975"/>
    </source>
</evidence>
<comment type="caution">
    <text evidence="8">The sequence shown here is derived from an EMBL/GenBank/DDBJ whole genome shotgun (WGS) entry which is preliminary data.</text>
</comment>
<dbReference type="UniPathway" id="UPA00070">
    <property type="reaction ID" value="UER00117"/>
</dbReference>
<feature type="domain" description="Dihydroorotase catalytic" evidence="7">
    <location>
        <begin position="52"/>
        <end position="239"/>
    </location>
</feature>
<evidence type="ECO:0000256" key="3">
    <source>
        <dbReference type="ARBA" id="ARBA00022723"/>
    </source>
</evidence>
<evidence type="ECO:0000256" key="4">
    <source>
        <dbReference type="ARBA" id="ARBA00022801"/>
    </source>
</evidence>
<dbReference type="NCBIfam" id="TIGR00857">
    <property type="entry name" value="pyrC_multi"/>
    <property type="match status" value="1"/>
</dbReference>
<dbReference type="GO" id="GO:0008270">
    <property type="term" value="F:zinc ion binding"/>
    <property type="evidence" value="ECO:0007669"/>
    <property type="project" value="UniProtKB-UniRule"/>
</dbReference>
<dbReference type="Pfam" id="PF12890">
    <property type="entry name" value="DHOase"/>
    <property type="match status" value="1"/>
</dbReference>
<name>A0A1F5Z093_9BACT</name>
<evidence type="ECO:0000256" key="2">
    <source>
        <dbReference type="ARBA" id="ARBA00010286"/>
    </source>
</evidence>
<dbReference type="GO" id="GO:0005737">
    <property type="term" value="C:cytoplasm"/>
    <property type="evidence" value="ECO:0007669"/>
    <property type="project" value="TreeGrafter"/>
</dbReference>
<feature type="binding site" evidence="6">
    <location>
        <position position="97"/>
    </location>
    <ligand>
        <name>substrate</name>
    </ligand>
</feature>
<dbReference type="HAMAP" id="MF_00220_B">
    <property type="entry name" value="PyrC_classI_B"/>
    <property type="match status" value="1"/>
</dbReference>
<dbReference type="STRING" id="1817867.A3F83_04060"/>
<dbReference type="CDD" id="cd01317">
    <property type="entry name" value="DHOase_IIa"/>
    <property type="match status" value="1"/>
</dbReference>
<dbReference type="InterPro" id="IPR050138">
    <property type="entry name" value="DHOase/Allantoinase_Hydrolase"/>
</dbReference>
<dbReference type="PROSITE" id="PS00482">
    <property type="entry name" value="DIHYDROOROTASE_1"/>
    <property type="match status" value="1"/>
</dbReference>
<keyword evidence="6" id="KW-0862">Zinc</keyword>
<dbReference type="InterPro" id="IPR002195">
    <property type="entry name" value="Dihydroorotase_CS"/>
</dbReference>
<dbReference type="GO" id="GO:0004038">
    <property type="term" value="F:allantoinase activity"/>
    <property type="evidence" value="ECO:0007669"/>
    <property type="project" value="TreeGrafter"/>
</dbReference>
<comment type="catalytic activity">
    <reaction evidence="6">
        <text>(S)-dihydroorotate + H2O = N-carbamoyl-L-aspartate + H(+)</text>
        <dbReference type="Rhea" id="RHEA:24296"/>
        <dbReference type="ChEBI" id="CHEBI:15377"/>
        <dbReference type="ChEBI" id="CHEBI:15378"/>
        <dbReference type="ChEBI" id="CHEBI:30864"/>
        <dbReference type="ChEBI" id="CHEBI:32814"/>
        <dbReference type="EC" id="3.5.2.3"/>
    </reaction>
</comment>
<evidence type="ECO:0000256" key="6">
    <source>
        <dbReference type="HAMAP-Rule" id="MF_00220"/>
    </source>
</evidence>
<evidence type="ECO:0000259" key="7">
    <source>
        <dbReference type="Pfam" id="PF12890"/>
    </source>
</evidence>
<dbReference type="InterPro" id="IPR024403">
    <property type="entry name" value="DHOase_cat"/>
</dbReference>
<dbReference type="EC" id="3.5.2.3" evidence="6"/>
<protein>
    <recommendedName>
        <fullName evidence="6">Dihydroorotase</fullName>
        <shortName evidence="6">DHOase</shortName>
        <ecNumber evidence="6">3.5.2.3</ecNumber>
    </recommendedName>
</protein>
<gene>
    <name evidence="6" type="primary">pyrC</name>
    <name evidence="8" type="ORF">A3F83_04060</name>
</gene>
<feature type="binding site" evidence="6">
    <location>
        <position position="312"/>
    </location>
    <ligand>
        <name>substrate</name>
    </ligand>
</feature>
<comment type="similarity">
    <text evidence="2 6">Belongs to the metallo-dependent hydrolases superfamily. DHOase family. Class I DHOase subfamily.</text>
</comment>
<reference evidence="8 9" key="1">
    <citation type="journal article" date="2016" name="Nat. Commun.">
        <title>Thousands of microbial genomes shed light on interconnected biogeochemical processes in an aquifer system.</title>
        <authorList>
            <person name="Anantharaman K."/>
            <person name="Brown C.T."/>
            <person name="Hug L.A."/>
            <person name="Sharon I."/>
            <person name="Castelle C.J."/>
            <person name="Probst A.J."/>
            <person name="Thomas B.C."/>
            <person name="Singh A."/>
            <person name="Wilkins M.J."/>
            <person name="Karaoz U."/>
            <person name="Brodie E.L."/>
            <person name="Williams K.H."/>
            <person name="Hubbard S.S."/>
            <person name="Banfield J.F."/>
        </authorList>
    </citation>
    <scope>NUCLEOTIDE SEQUENCE [LARGE SCALE GENOMIC DNA]</scope>
</reference>
<feature type="binding site" evidence="6">
    <location>
        <position position="182"/>
    </location>
    <ligand>
        <name>Zn(2+)</name>
        <dbReference type="ChEBI" id="CHEBI:29105"/>
        <label>2</label>
    </ligand>
</feature>
<evidence type="ECO:0000313" key="9">
    <source>
        <dbReference type="Proteomes" id="UP000179129"/>
    </source>
</evidence>
<dbReference type="PANTHER" id="PTHR43668">
    <property type="entry name" value="ALLANTOINASE"/>
    <property type="match status" value="1"/>
</dbReference>
<dbReference type="EMBL" id="MFIX01000039">
    <property type="protein sequence ID" value="OGG05773.1"/>
    <property type="molecule type" value="Genomic_DNA"/>
</dbReference>
<dbReference type="AlphaFoldDB" id="A0A1F5Z093"/>
<feature type="binding site" evidence="6">
    <location>
        <position position="235"/>
    </location>
    <ligand>
        <name>Zn(2+)</name>
        <dbReference type="ChEBI" id="CHEBI:29105"/>
        <label>2</label>
    </ligand>
</feature>
<feature type="active site" evidence="6">
    <location>
        <position position="308"/>
    </location>
</feature>
<comment type="caution">
    <text evidence="6">Lacks conserved residue(s) required for the propagation of feature annotation.</text>
</comment>
<dbReference type="Gene3D" id="2.30.40.10">
    <property type="entry name" value="Urease, subunit C, domain 1"/>
    <property type="match status" value="1"/>
</dbReference>